<proteinExistence type="predicted"/>
<organism evidence="2 3">
    <name type="scientific">Trichoderma asperellum (strain ATCC 204424 / CBS 433.97 / NBRC 101777)</name>
    <dbReference type="NCBI Taxonomy" id="1042311"/>
    <lineage>
        <taxon>Eukaryota</taxon>
        <taxon>Fungi</taxon>
        <taxon>Dikarya</taxon>
        <taxon>Ascomycota</taxon>
        <taxon>Pezizomycotina</taxon>
        <taxon>Sordariomycetes</taxon>
        <taxon>Hypocreomycetidae</taxon>
        <taxon>Hypocreales</taxon>
        <taxon>Hypocreaceae</taxon>
        <taxon>Trichoderma</taxon>
    </lineage>
</organism>
<accession>A0A2T3ZDY5</accession>
<gene>
    <name evidence="2" type="ORF">M441DRAFT_363373</name>
</gene>
<evidence type="ECO:0000313" key="3">
    <source>
        <dbReference type="Proteomes" id="UP000240493"/>
    </source>
</evidence>
<protein>
    <submittedName>
        <fullName evidence="2">Uncharacterized protein</fullName>
    </submittedName>
</protein>
<evidence type="ECO:0000256" key="1">
    <source>
        <dbReference type="SAM" id="MobiDB-lite"/>
    </source>
</evidence>
<name>A0A2T3ZDY5_TRIA4</name>
<dbReference type="Proteomes" id="UP000240493">
    <property type="component" value="Unassembled WGS sequence"/>
</dbReference>
<dbReference type="AlphaFoldDB" id="A0A2T3ZDY5"/>
<sequence length="150" mass="16738">MLQEQVCIFQELGDEADHEFTLGQRSLTICSLEQNDGATSGTYAGAYSMSCDIRCQGQCIRACAMTEWVVVQLDYPESPIGGWRWQLRSQSPLERTLVSRRVHPMDLAEPPIATASGRVPHHRLRPRPSPGIARPVRDRSIVLVLGFSAF</sequence>
<dbReference type="EMBL" id="KZ679259">
    <property type="protein sequence ID" value="PTB43016.1"/>
    <property type="molecule type" value="Genomic_DNA"/>
</dbReference>
<keyword evidence="3" id="KW-1185">Reference proteome</keyword>
<feature type="region of interest" description="Disordered" evidence="1">
    <location>
        <begin position="111"/>
        <end position="131"/>
    </location>
</feature>
<evidence type="ECO:0000313" key="2">
    <source>
        <dbReference type="EMBL" id="PTB43016.1"/>
    </source>
</evidence>
<reference evidence="2 3" key="1">
    <citation type="submission" date="2016-07" db="EMBL/GenBank/DDBJ databases">
        <title>Multiple horizontal gene transfer events from other fungi enriched the ability of initially mycotrophic Trichoderma (Ascomycota) to feed on dead plant biomass.</title>
        <authorList>
            <consortium name="DOE Joint Genome Institute"/>
            <person name="Aerts A."/>
            <person name="Atanasova L."/>
            <person name="Chenthamara K."/>
            <person name="Zhang J."/>
            <person name="Grujic M."/>
            <person name="Henrissat B."/>
            <person name="Kuo A."/>
            <person name="Salamov A."/>
            <person name="Lipzen A."/>
            <person name="Labutti K."/>
            <person name="Barry K."/>
            <person name="Miao Y."/>
            <person name="Rahimi M.J."/>
            <person name="Shen Q."/>
            <person name="Grigoriev I.V."/>
            <person name="Kubicek C.P."/>
            <person name="Druzhinina I.S."/>
        </authorList>
    </citation>
    <scope>NUCLEOTIDE SEQUENCE [LARGE SCALE GENOMIC DNA]</scope>
    <source>
        <strain evidence="2 3">CBS 433.97</strain>
    </source>
</reference>